<dbReference type="Pfam" id="PF02365">
    <property type="entry name" value="NAM"/>
    <property type="match status" value="2"/>
</dbReference>
<protein>
    <recommendedName>
        <fullName evidence="7">NAC domain-containing protein</fullName>
    </recommendedName>
</protein>
<evidence type="ECO:0000256" key="3">
    <source>
        <dbReference type="ARBA" id="ARBA00023125"/>
    </source>
</evidence>
<feature type="domain" description="NAC" evidence="7">
    <location>
        <begin position="14"/>
        <end position="170"/>
    </location>
</feature>
<dbReference type="EMBL" id="OZ021740">
    <property type="protein sequence ID" value="CAK9323666.1"/>
    <property type="molecule type" value="Genomic_DNA"/>
</dbReference>
<evidence type="ECO:0000256" key="5">
    <source>
        <dbReference type="ARBA" id="ARBA00023242"/>
    </source>
</evidence>
<feature type="domain" description="NAC" evidence="7">
    <location>
        <begin position="333"/>
        <end position="486"/>
    </location>
</feature>
<evidence type="ECO:0000256" key="1">
    <source>
        <dbReference type="ARBA" id="ARBA00004123"/>
    </source>
</evidence>
<reference evidence="8 9" key="1">
    <citation type="submission" date="2024-03" db="EMBL/GenBank/DDBJ databases">
        <authorList>
            <person name="Gkanogiannis A."/>
            <person name="Becerra Lopez-Lavalle L."/>
        </authorList>
    </citation>
    <scope>NUCLEOTIDE SEQUENCE [LARGE SCALE GENOMIC DNA]</scope>
</reference>
<dbReference type="PANTHER" id="PTHR31989">
    <property type="entry name" value="NAC DOMAIN-CONTAINING PROTEIN 82-RELATED"/>
    <property type="match status" value="1"/>
</dbReference>
<keyword evidence="2" id="KW-0805">Transcription regulation</keyword>
<dbReference type="InterPro" id="IPR036093">
    <property type="entry name" value="NAC_dom_sf"/>
</dbReference>
<feature type="region of interest" description="Disordered" evidence="6">
    <location>
        <begin position="287"/>
        <end position="306"/>
    </location>
</feature>
<evidence type="ECO:0000256" key="2">
    <source>
        <dbReference type="ARBA" id="ARBA00023015"/>
    </source>
</evidence>
<keyword evidence="5" id="KW-0539">Nucleus</keyword>
<evidence type="ECO:0000259" key="7">
    <source>
        <dbReference type="PROSITE" id="PS51005"/>
    </source>
</evidence>
<keyword evidence="3" id="KW-0238">DNA-binding</keyword>
<dbReference type="Gene3D" id="2.170.150.80">
    <property type="entry name" value="NAC domain"/>
    <property type="match status" value="2"/>
</dbReference>
<sequence length="610" mass="70185">MDSSTGCLTLPLNHYVGVKFRPTDQQLLHYLHCKTYGLPYFQGSVFDFDLYGGTEPWEIWKLFEGIDGEDLYFFTKLKRSITNSGRLSAHINRKVGLANATWSGENSPTPIFANDAEEQIIGYCKRFRYENEQLQEHHGEWIMHEYSLHPNYLTCEGADPSYVLCRMRKNERVKRKLERPELQQPRKKRITAPKISCNERSKTEANERAELERTEQRVMTPEMIYNSPVVPDMSTNQDVNVVAHMPDMTTNQDNIDQLDMPLMLTNESTSFSIGGVPYSSTTNYHTHPRLTSPPSSRLSSVLSGPTFSGRSSGHDDTFAMDSSTGCLTLPLNHYVGVKFRPTDQQLLHYLHCKTYGLPYFQGSVFDFDLYGGTEPWEIWKLFEGIDGEDLYFFTKLKRSITNSGRLSAHINRKVGLANATWSGENSPTPIFANDEIIGYCKRFRYENEQLQEHHGEWIMHEYSLHPNYLTCEGADPSYVLCRMRKNERVKRKLERPELQQPRKKRITAPKISCNERSKTEANERAELERTEQRVMTPEMIYNSPVVPDMSTNQDVNVVAHMPDMTTNQDNIDQLDMPLMLTNESTSFSIGGVPYVSLDDEFLVYLNSILT</sequence>
<dbReference type="PROSITE" id="PS51005">
    <property type="entry name" value="NAC"/>
    <property type="match status" value="2"/>
</dbReference>
<keyword evidence="4" id="KW-0804">Transcription</keyword>
<evidence type="ECO:0000256" key="6">
    <source>
        <dbReference type="SAM" id="MobiDB-lite"/>
    </source>
</evidence>
<accession>A0ABP0YVZ0</accession>
<evidence type="ECO:0000256" key="4">
    <source>
        <dbReference type="ARBA" id="ARBA00023163"/>
    </source>
</evidence>
<gene>
    <name evidence="8" type="ORF">CITCOLO1_LOCUS15863</name>
</gene>
<name>A0ABP0YVZ0_9ROSI</name>
<evidence type="ECO:0000313" key="8">
    <source>
        <dbReference type="EMBL" id="CAK9323666.1"/>
    </source>
</evidence>
<dbReference type="SUPFAM" id="SSF101941">
    <property type="entry name" value="NAC domain"/>
    <property type="match status" value="2"/>
</dbReference>
<keyword evidence="9" id="KW-1185">Reference proteome</keyword>
<feature type="compositionally biased region" description="Low complexity" evidence="6">
    <location>
        <begin position="289"/>
        <end position="300"/>
    </location>
</feature>
<comment type="subcellular location">
    <subcellularLocation>
        <location evidence="1">Nucleus</location>
    </subcellularLocation>
</comment>
<dbReference type="Proteomes" id="UP001642487">
    <property type="component" value="Chromosome 6"/>
</dbReference>
<organism evidence="8 9">
    <name type="scientific">Citrullus colocynthis</name>
    <name type="common">colocynth</name>
    <dbReference type="NCBI Taxonomy" id="252529"/>
    <lineage>
        <taxon>Eukaryota</taxon>
        <taxon>Viridiplantae</taxon>
        <taxon>Streptophyta</taxon>
        <taxon>Embryophyta</taxon>
        <taxon>Tracheophyta</taxon>
        <taxon>Spermatophyta</taxon>
        <taxon>Magnoliopsida</taxon>
        <taxon>eudicotyledons</taxon>
        <taxon>Gunneridae</taxon>
        <taxon>Pentapetalae</taxon>
        <taxon>rosids</taxon>
        <taxon>fabids</taxon>
        <taxon>Cucurbitales</taxon>
        <taxon>Cucurbitaceae</taxon>
        <taxon>Benincaseae</taxon>
        <taxon>Citrullus</taxon>
    </lineage>
</organism>
<proteinExistence type="predicted"/>
<evidence type="ECO:0000313" key="9">
    <source>
        <dbReference type="Proteomes" id="UP001642487"/>
    </source>
</evidence>
<dbReference type="InterPro" id="IPR003441">
    <property type="entry name" value="NAC-dom"/>
</dbReference>